<accession>A0A2S0MLD3</accession>
<evidence type="ECO:0000313" key="2">
    <source>
        <dbReference type="EMBL" id="AVO36689.1"/>
    </source>
</evidence>
<dbReference type="InterPro" id="IPR045601">
    <property type="entry name" value="DUF6455"/>
</dbReference>
<evidence type="ECO:0000259" key="1">
    <source>
        <dbReference type="Pfam" id="PF20056"/>
    </source>
</evidence>
<dbReference type="Proteomes" id="UP000237655">
    <property type="component" value="Chromosome"/>
</dbReference>
<organism evidence="2 3">
    <name type="scientific">Pukyongiella litopenaei</name>
    <dbReference type="NCBI Taxonomy" id="2605946"/>
    <lineage>
        <taxon>Bacteria</taxon>
        <taxon>Pseudomonadati</taxon>
        <taxon>Pseudomonadota</taxon>
        <taxon>Alphaproteobacteria</taxon>
        <taxon>Rhodobacterales</taxon>
        <taxon>Paracoccaceae</taxon>
        <taxon>Pukyongiella</taxon>
    </lineage>
</organism>
<name>A0A2S0MLD3_9RHOB</name>
<evidence type="ECO:0000313" key="3">
    <source>
        <dbReference type="Proteomes" id="UP000237655"/>
    </source>
</evidence>
<keyword evidence="3" id="KW-1185">Reference proteome</keyword>
<reference evidence="3" key="1">
    <citation type="submission" date="2018-03" db="EMBL/GenBank/DDBJ databases">
        <title>Genomic analysis of the strain SH-1 isolated from shrimp intestine.</title>
        <authorList>
            <person name="Kim Y.-S."/>
            <person name="Kim S.-E."/>
            <person name="Kim K.-H."/>
        </authorList>
    </citation>
    <scope>NUCLEOTIDE SEQUENCE [LARGE SCALE GENOMIC DNA]</scope>
    <source>
        <strain evidence="3">SH-1</strain>
    </source>
</reference>
<feature type="domain" description="DUF6455" evidence="1">
    <location>
        <begin position="1"/>
        <end position="84"/>
    </location>
</feature>
<proteinExistence type="predicted"/>
<dbReference type="EMBL" id="CP027665">
    <property type="protein sequence ID" value="AVO36689.1"/>
    <property type="molecule type" value="Genomic_DNA"/>
</dbReference>
<dbReference type="RefSeq" id="WP_106471004.1">
    <property type="nucleotide sequence ID" value="NZ_CP027665.1"/>
</dbReference>
<dbReference type="Pfam" id="PF20056">
    <property type="entry name" value="DUF6455"/>
    <property type="match status" value="1"/>
</dbReference>
<sequence>MQNPSVLRKHAALLDHMADRLGVDLEEATMRGELRVSELTDAVLSCTACADPTACRHWLDAAADGAGATPGFCRNSALLGQLQDKLSI</sequence>
<dbReference type="AlphaFoldDB" id="A0A2S0MLD3"/>
<gene>
    <name evidence="2" type="ORF">C6Y53_02595</name>
</gene>
<protein>
    <recommendedName>
        <fullName evidence="1">DUF6455 domain-containing protein</fullName>
    </recommendedName>
</protein>
<dbReference type="KEGG" id="thas:C6Y53_02595"/>